<evidence type="ECO:0000259" key="3">
    <source>
        <dbReference type="Pfam" id="PF26449"/>
    </source>
</evidence>
<accession>A0A1F7VBN6</accession>
<comment type="caution">
    <text evidence="4">The sequence shown here is derived from an EMBL/GenBank/DDBJ whole genome shotgun (WGS) entry which is preliminary data.</text>
</comment>
<evidence type="ECO:0000313" key="4">
    <source>
        <dbReference type="EMBL" id="OGL87960.1"/>
    </source>
</evidence>
<gene>
    <name evidence="4" type="ORF">A3I41_02525</name>
</gene>
<keyword evidence="2" id="KW-0812">Transmembrane</keyword>
<organism evidence="4 5">
    <name type="scientific">Candidatus Uhrbacteria bacterium RIFCSPLOWO2_02_FULL_48_18</name>
    <dbReference type="NCBI Taxonomy" id="1802408"/>
    <lineage>
        <taxon>Bacteria</taxon>
        <taxon>Candidatus Uhriibacteriota</taxon>
    </lineage>
</organism>
<feature type="transmembrane region" description="Helical" evidence="2">
    <location>
        <begin position="34"/>
        <end position="54"/>
    </location>
</feature>
<reference evidence="4 5" key="1">
    <citation type="journal article" date="2016" name="Nat. Commun.">
        <title>Thousands of microbial genomes shed light on interconnected biogeochemical processes in an aquifer system.</title>
        <authorList>
            <person name="Anantharaman K."/>
            <person name="Brown C.T."/>
            <person name="Hug L.A."/>
            <person name="Sharon I."/>
            <person name="Castelle C.J."/>
            <person name="Probst A.J."/>
            <person name="Thomas B.C."/>
            <person name="Singh A."/>
            <person name="Wilkins M.J."/>
            <person name="Karaoz U."/>
            <person name="Brodie E.L."/>
            <person name="Williams K.H."/>
            <person name="Hubbard S.S."/>
            <person name="Banfield J.F."/>
        </authorList>
    </citation>
    <scope>NUCLEOTIDE SEQUENCE [LARGE SCALE GENOMIC DNA]</scope>
</reference>
<sequence length="543" mass="61463">MLPLLAIQIIQESAQSSASLIPLDFFNQPIDVIFFNLLLWFGWIPVLTTLLWGFSELWLMERQAEFAAKQKYICLAVDVPSMTEQTPKALENLFSVLYAAKSTPTFKEKWFDGKFMPTFSFEIVSEEGYMQFIIRTQAKFRDVIEAGIYAQYPDAELNEVDDYVTKIPKIFPDEKYDMWGAEFTLDKPSHFPIRTYVDFEDQMTGEIKDPLGYTLEQMSKMKPGEHFWFQLVIQPTGNEWKKAGITHVNKTFGVEEKAAAKSDIAAAAGTMFKLPFELIEHATAVDLAPIFGMASAEKKVEDPWKAFKLGPAQQDEAKAIMRKTIKVGHAVKIRIVYCAQKPVYKKGDRVTMIKGILNQYSHLNLNSFKMHAASVPKDDYFWQKWDYEKKQGTLMKAYQGRSWGIGANPVYLNAEELATLWHFPTISIKAPLIKKAEARRAEPPVGLPITFLENTLPGVGDNEFPLPGGMPMEHHESAESREAGTFANVKEPLPETLPHLKAPTDQEHEDTGEALLPKSRFMNDTSPADASDEDLFTPPDLPV</sequence>
<proteinExistence type="predicted"/>
<feature type="compositionally biased region" description="Basic and acidic residues" evidence="1">
    <location>
        <begin position="502"/>
        <end position="511"/>
    </location>
</feature>
<keyword evidence="2" id="KW-0472">Membrane</keyword>
<dbReference type="Pfam" id="PF26449">
    <property type="entry name" value="DUF8128"/>
    <property type="match status" value="1"/>
</dbReference>
<protein>
    <recommendedName>
        <fullName evidence="3">DUF8128 domain-containing protein</fullName>
    </recommendedName>
</protein>
<dbReference type="AlphaFoldDB" id="A0A1F7VBN6"/>
<evidence type="ECO:0000256" key="1">
    <source>
        <dbReference type="SAM" id="MobiDB-lite"/>
    </source>
</evidence>
<name>A0A1F7VBN6_9BACT</name>
<dbReference type="Proteomes" id="UP000176593">
    <property type="component" value="Unassembled WGS sequence"/>
</dbReference>
<keyword evidence="2" id="KW-1133">Transmembrane helix</keyword>
<feature type="region of interest" description="Disordered" evidence="1">
    <location>
        <begin position="495"/>
        <end position="543"/>
    </location>
</feature>
<feature type="domain" description="DUF8128" evidence="3">
    <location>
        <begin position="83"/>
        <end position="432"/>
    </location>
</feature>
<evidence type="ECO:0000313" key="5">
    <source>
        <dbReference type="Proteomes" id="UP000176593"/>
    </source>
</evidence>
<dbReference type="InterPro" id="IPR058441">
    <property type="entry name" value="DUF8128"/>
</dbReference>
<evidence type="ECO:0000256" key="2">
    <source>
        <dbReference type="SAM" id="Phobius"/>
    </source>
</evidence>
<dbReference type="EMBL" id="MGEQ01000002">
    <property type="protein sequence ID" value="OGL87960.1"/>
    <property type="molecule type" value="Genomic_DNA"/>
</dbReference>